<keyword evidence="9" id="KW-0472">Membrane</keyword>
<evidence type="ECO:0000256" key="7">
    <source>
        <dbReference type="ARBA" id="ARBA00022692"/>
    </source>
</evidence>
<evidence type="ECO:0000256" key="2">
    <source>
        <dbReference type="ARBA" id="ARBA00007208"/>
    </source>
</evidence>
<sequence>MKVWISRLTWAILFYLIFLLATIPAHLVTAQVTLPKNIELGNVSGTLWQGKVDMLRVDKILLKDVRWDVVFSRLLTAKLAVDIEFGDRRKILEPQGSLTALYGASGPALQDVKVKMPADLIAQQIPIPFPVEAAGLVELNLNHVEQGKPVCSELDGRIDWRMASVNAMNSNFVYGDIAADLSCDEGAAVAIARGNKEILILDLKARLNTMKNYAIGGHIALGPKADTALRNAIGFLGNPDADGRYMVKFSQ</sequence>
<dbReference type="Pfam" id="PF01203">
    <property type="entry name" value="T2SSN"/>
    <property type="match status" value="1"/>
</dbReference>
<evidence type="ECO:0000256" key="5">
    <source>
        <dbReference type="ARBA" id="ARBA00022475"/>
    </source>
</evidence>
<keyword evidence="12" id="KW-1185">Reference proteome</keyword>
<comment type="similarity">
    <text evidence="2">Belongs to the GSP N family.</text>
</comment>
<evidence type="ECO:0000256" key="3">
    <source>
        <dbReference type="ARBA" id="ARBA00021563"/>
    </source>
</evidence>
<keyword evidence="4" id="KW-0813">Transport</keyword>
<keyword evidence="6" id="KW-0997">Cell inner membrane</keyword>
<evidence type="ECO:0000256" key="6">
    <source>
        <dbReference type="ARBA" id="ARBA00022519"/>
    </source>
</evidence>
<evidence type="ECO:0000256" key="8">
    <source>
        <dbReference type="ARBA" id="ARBA00022927"/>
    </source>
</evidence>
<evidence type="ECO:0000256" key="1">
    <source>
        <dbReference type="ARBA" id="ARBA00004533"/>
    </source>
</evidence>
<keyword evidence="8" id="KW-0653">Protein transport</keyword>
<proteinExistence type="inferred from homology"/>
<comment type="caution">
    <text evidence="11">The sequence shown here is derived from an EMBL/GenBank/DDBJ whole genome shotgun (WGS) entry which is preliminary data.</text>
</comment>
<evidence type="ECO:0000256" key="4">
    <source>
        <dbReference type="ARBA" id="ARBA00022448"/>
    </source>
</evidence>
<keyword evidence="5" id="KW-1003">Cell membrane</keyword>
<reference evidence="11 12" key="1">
    <citation type="submission" date="2024-06" db="EMBL/GenBank/DDBJ databases">
        <authorList>
            <person name="Chen R.Y."/>
        </authorList>
    </citation>
    <scope>NUCLEOTIDE SEQUENCE [LARGE SCALE GENOMIC DNA]</scope>
    <source>
        <strain evidence="11 12">D2</strain>
    </source>
</reference>
<organism evidence="11 12">
    <name type="scientific">Catenovulum sediminis</name>
    <dbReference type="NCBI Taxonomy" id="1740262"/>
    <lineage>
        <taxon>Bacteria</taxon>
        <taxon>Pseudomonadati</taxon>
        <taxon>Pseudomonadota</taxon>
        <taxon>Gammaproteobacteria</taxon>
        <taxon>Alteromonadales</taxon>
        <taxon>Alteromonadaceae</taxon>
        <taxon>Catenovulum</taxon>
    </lineage>
</organism>
<dbReference type="PROSITE" id="PS01142">
    <property type="entry name" value="T2SP_N"/>
    <property type="match status" value="1"/>
</dbReference>
<dbReference type="RefSeq" id="WP_143871210.1">
    <property type="nucleotide sequence ID" value="NZ_CP041660.1"/>
</dbReference>
<evidence type="ECO:0000313" key="12">
    <source>
        <dbReference type="Proteomes" id="UP001467690"/>
    </source>
</evidence>
<comment type="subcellular location">
    <subcellularLocation>
        <location evidence="1">Cell inner membrane</location>
    </subcellularLocation>
</comment>
<dbReference type="InterPro" id="IPR000645">
    <property type="entry name" value="T2SS_GspN_CS"/>
</dbReference>
<evidence type="ECO:0000256" key="9">
    <source>
        <dbReference type="ARBA" id="ARBA00023136"/>
    </source>
</evidence>
<dbReference type="InterPro" id="IPR022792">
    <property type="entry name" value="T2SS_protein-GspN"/>
</dbReference>
<keyword evidence="7" id="KW-0812">Transmembrane</keyword>
<accession>A0ABV1RHJ1</accession>
<dbReference type="Proteomes" id="UP001467690">
    <property type="component" value="Unassembled WGS sequence"/>
</dbReference>
<evidence type="ECO:0000256" key="10">
    <source>
        <dbReference type="ARBA" id="ARBA00030772"/>
    </source>
</evidence>
<name>A0ABV1RHJ1_9ALTE</name>
<protein>
    <recommendedName>
        <fullName evidence="3">Type II secretion system protein N</fullName>
    </recommendedName>
    <alternativeName>
        <fullName evidence="10">General secretion pathway protein N</fullName>
    </alternativeName>
</protein>
<gene>
    <name evidence="11" type="ORF">ABS311_11000</name>
</gene>
<dbReference type="EMBL" id="JBELOE010000211">
    <property type="protein sequence ID" value="MER2492407.1"/>
    <property type="molecule type" value="Genomic_DNA"/>
</dbReference>
<evidence type="ECO:0000313" key="11">
    <source>
        <dbReference type="EMBL" id="MER2492407.1"/>
    </source>
</evidence>